<sequence>MNNIIPVVKAFNLLIILSVLCKWTCPSAVSQFLESPCPNIFQYKYDENRLLFGMIQIDCPETNKIQLNVELSVGNTVEGYNGNIQLLNSKEKVIEDVMNRRPISYKVYFPAWNNIPPKVTKILVNGNLICSGPKIPIALVPVLTTINLQHSLQVDTQPLISASDSSRGSPNNVDDYPKDNIPVTRIGGNTRNPNLGNNQYDFNPPAPKDTGSPVRNINFNPQLPKDPSKIYAGNPFLNSLSSTSNPIKRNDGDSGTAPSRVNPVITLSTTEVSVVGRKDDVQVSIPKTGTSINSPSGTNINLVSKGKSSSNPYENVCGRTVATNSLVINGSAVPRGAYPWLVALFGVKATGLNYMCSGSLISDRHVVTAAHCVKTENKKYKPQELLIILGKLNIQKWVPGNGEKMIEPESIHIHPDYESMSSDADIAVLTLSESVEFTKYIRPLCLWSGSNDLNNVVGKEGTVVGWGKDENGDLMTAEPRQTSLPIVSQEQCLRSSYQFQYITSNRTFCAGFRNGSGPCNGDSGSGFLVKDGDRWMLRGIVSMSISESNTRTCDLKNYVVFTDASKYLDWLLSFVK</sequence>
<keyword evidence="2" id="KW-0964">Secreted</keyword>
<dbReference type="Gene3D" id="2.40.10.10">
    <property type="entry name" value="Trypsin-like serine proteases"/>
    <property type="match status" value="1"/>
</dbReference>
<dbReference type="PROSITE" id="PS50240">
    <property type="entry name" value="TRYPSIN_DOM"/>
    <property type="match status" value="1"/>
</dbReference>
<feature type="domain" description="Peptidase S1" evidence="11">
    <location>
        <begin position="327"/>
        <end position="576"/>
    </location>
</feature>
<keyword evidence="4 10" id="KW-0732">Signal</keyword>
<evidence type="ECO:0000256" key="10">
    <source>
        <dbReference type="SAM" id="SignalP"/>
    </source>
</evidence>
<dbReference type="GO" id="GO:0006508">
    <property type="term" value="P:proteolysis"/>
    <property type="evidence" value="ECO:0007669"/>
    <property type="project" value="UniProtKB-KW"/>
</dbReference>
<dbReference type="PROSITE" id="PS00134">
    <property type="entry name" value="TRYPSIN_HIS"/>
    <property type="match status" value="1"/>
</dbReference>
<feature type="region of interest" description="Disordered" evidence="9">
    <location>
        <begin position="159"/>
        <end position="197"/>
    </location>
</feature>
<keyword evidence="6" id="KW-0720">Serine protease</keyword>
<evidence type="ECO:0000259" key="11">
    <source>
        <dbReference type="PROSITE" id="PS50240"/>
    </source>
</evidence>
<reference evidence="12 13" key="1">
    <citation type="journal article" date="2023" name="Insect Mol. Biol.">
        <title>Genome sequencing provides insights into the evolution of gene families encoding plant cell wall-degrading enzymes in longhorned beetles.</title>
        <authorList>
            <person name="Shin N.R."/>
            <person name="Okamura Y."/>
            <person name="Kirsch R."/>
            <person name="Pauchet Y."/>
        </authorList>
    </citation>
    <scope>NUCLEOTIDE SEQUENCE [LARGE SCALE GENOMIC DNA]</scope>
    <source>
        <strain evidence="12">EAD_L_NR</strain>
    </source>
</reference>
<comment type="subcellular location">
    <subcellularLocation>
        <location evidence="1">Secreted</location>
    </subcellularLocation>
</comment>
<organism evidence="12 13">
    <name type="scientific">Exocentrus adspersus</name>
    <dbReference type="NCBI Taxonomy" id="1586481"/>
    <lineage>
        <taxon>Eukaryota</taxon>
        <taxon>Metazoa</taxon>
        <taxon>Ecdysozoa</taxon>
        <taxon>Arthropoda</taxon>
        <taxon>Hexapoda</taxon>
        <taxon>Insecta</taxon>
        <taxon>Pterygota</taxon>
        <taxon>Neoptera</taxon>
        <taxon>Endopterygota</taxon>
        <taxon>Coleoptera</taxon>
        <taxon>Polyphaga</taxon>
        <taxon>Cucujiformia</taxon>
        <taxon>Chrysomeloidea</taxon>
        <taxon>Cerambycidae</taxon>
        <taxon>Lamiinae</taxon>
        <taxon>Acanthocinini</taxon>
        <taxon>Exocentrus</taxon>
    </lineage>
</organism>
<protein>
    <recommendedName>
        <fullName evidence="11">Peptidase S1 domain-containing protein</fullName>
    </recommendedName>
</protein>
<comment type="caution">
    <text evidence="12">The sequence shown here is derived from an EMBL/GenBank/DDBJ whole genome shotgun (WGS) entry which is preliminary data.</text>
</comment>
<evidence type="ECO:0000313" key="12">
    <source>
        <dbReference type="EMBL" id="KAJ8921254.1"/>
    </source>
</evidence>
<dbReference type="SUPFAM" id="SSF50494">
    <property type="entry name" value="Trypsin-like serine proteases"/>
    <property type="match status" value="1"/>
</dbReference>
<dbReference type="GO" id="GO:0004252">
    <property type="term" value="F:serine-type endopeptidase activity"/>
    <property type="evidence" value="ECO:0007669"/>
    <property type="project" value="InterPro"/>
</dbReference>
<dbReference type="InterPro" id="IPR009003">
    <property type="entry name" value="Peptidase_S1_PA"/>
</dbReference>
<keyword evidence="13" id="KW-1185">Reference proteome</keyword>
<dbReference type="PRINTS" id="PR00722">
    <property type="entry name" value="CHYMOTRYPSIN"/>
</dbReference>
<dbReference type="CDD" id="cd00190">
    <property type="entry name" value="Tryp_SPc"/>
    <property type="match status" value="1"/>
</dbReference>
<dbReference type="Pfam" id="PF16030">
    <property type="entry name" value="GD_N"/>
    <property type="match status" value="1"/>
</dbReference>
<dbReference type="InterPro" id="IPR001254">
    <property type="entry name" value="Trypsin_dom"/>
</dbReference>
<dbReference type="InterPro" id="IPR051333">
    <property type="entry name" value="CLIP_Serine_Protease"/>
</dbReference>
<evidence type="ECO:0000256" key="1">
    <source>
        <dbReference type="ARBA" id="ARBA00004613"/>
    </source>
</evidence>
<dbReference type="InterPro" id="IPR031986">
    <property type="entry name" value="GD_N"/>
</dbReference>
<evidence type="ECO:0000256" key="3">
    <source>
        <dbReference type="ARBA" id="ARBA00022670"/>
    </source>
</evidence>
<dbReference type="InterPro" id="IPR001314">
    <property type="entry name" value="Peptidase_S1A"/>
</dbReference>
<dbReference type="PANTHER" id="PTHR24260">
    <property type="match status" value="1"/>
</dbReference>
<keyword evidence="3" id="KW-0645">Protease</keyword>
<dbReference type="AlphaFoldDB" id="A0AAV8W4J0"/>
<evidence type="ECO:0000256" key="8">
    <source>
        <dbReference type="ARBA" id="ARBA00023157"/>
    </source>
</evidence>
<evidence type="ECO:0000256" key="7">
    <source>
        <dbReference type="ARBA" id="ARBA00023145"/>
    </source>
</evidence>
<evidence type="ECO:0000256" key="9">
    <source>
        <dbReference type="SAM" id="MobiDB-lite"/>
    </source>
</evidence>
<name>A0AAV8W4J0_9CUCU</name>
<proteinExistence type="predicted"/>
<keyword evidence="5" id="KW-0378">Hydrolase</keyword>
<dbReference type="GO" id="GO:0005576">
    <property type="term" value="C:extracellular region"/>
    <property type="evidence" value="ECO:0007669"/>
    <property type="project" value="UniProtKB-SubCell"/>
</dbReference>
<dbReference type="InterPro" id="IPR018114">
    <property type="entry name" value="TRYPSIN_HIS"/>
</dbReference>
<evidence type="ECO:0000313" key="13">
    <source>
        <dbReference type="Proteomes" id="UP001159042"/>
    </source>
</evidence>
<dbReference type="PANTHER" id="PTHR24260:SF143">
    <property type="entry name" value="SERINE PROTEASE GD-LIKE PROTEIN"/>
    <property type="match status" value="1"/>
</dbReference>
<dbReference type="Proteomes" id="UP001159042">
    <property type="component" value="Unassembled WGS sequence"/>
</dbReference>
<dbReference type="EMBL" id="JANEYG010000011">
    <property type="protein sequence ID" value="KAJ8921254.1"/>
    <property type="molecule type" value="Genomic_DNA"/>
</dbReference>
<feature type="compositionally biased region" description="Polar residues" evidence="9">
    <location>
        <begin position="187"/>
        <end position="197"/>
    </location>
</feature>
<feature type="compositionally biased region" description="Polar residues" evidence="9">
    <location>
        <begin position="237"/>
        <end position="247"/>
    </location>
</feature>
<feature type="chain" id="PRO_5043933746" description="Peptidase S1 domain-containing protein" evidence="10">
    <location>
        <begin position="22"/>
        <end position="576"/>
    </location>
</feature>
<dbReference type="Pfam" id="PF00089">
    <property type="entry name" value="Trypsin"/>
    <property type="match status" value="1"/>
</dbReference>
<dbReference type="InterPro" id="IPR043504">
    <property type="entry name" value="Peptidase_S1_PA_chymotrypsin"/>
</dbReference>
<keyword evidence="8" id="KW-1015">Disulfide bond</keyword>
<keyword evidence="7" id="KW-0865">Zymogen</keyword>
<feature type="compositionally biased region" description="Polar residues" evidence="9">
    <location>
        <begin position="159"/>
        <end position="172"/>
    </location>
</feature>
<accession>A0AAV8W4J0</accession>
<evidence type="ECO:0000256" key="2">
    <source>
        <dbReference type="ARBA" id="ARBA00022525"/>
    </source>
</evidence>
<gene>
    <name evidence="12" type="ORF">NQ315_013726</name>
</gene>
<dbReference type="SMART" id="SM00020">
    <property type="entry name" value="Tryp_SPc"/>
    <property type="match status" value="1"/>
</dbReference>
<feature type="region of interest" description="Disordered" evidence="9">
    <location>
        <begin position="237"/>
        <end position="261"/>
    </location>
</feature>
<evidence type="ECO:0000256" key="5">
    <source>
        <dbReference type="ARBA" id="ARBA00022801"/>
    </source>
</evidence>
<evidence type="ECO:0000256" key="6">
    <source>
        <dbReference type="ARBA" id="ARBA00022825"/>
    </source>
</evidence>
<feature type="signal peptide" evidence="10">
    <location>
        <begin position="1"/>
        <end position="21"/>
    </location>
</feature>
<evidence type="ECO:0000256" key="4">
    <source>
        <dbReference type="ARBA" id="ARBA00022729"/>
    </source>
</evidence>
<dbReference type="FunFam" id="2.40.10.10:FF:000146">
    <property type="entry name" value="Serine protease 53"/>
    <property type="match status" value="1"/>
</dbReference>